<dbReference type="AlphaFoldDB" id="A0A2S2P0S6"/>
<sequence>MALVSEARRKERELAAKTRRKPVEKENVLGLISIQATKVQAEPYQLAVQNTPEEARISNKDKHLYITQWVMDVNAARNKRNTDWNQPVDWRMVTAKTLHQYIPFEKQNINMAQAVDYVRDQLAQYERPMKKHKTENEPTLIWHMSNNQLRTAIYKAAQTRMCLFRTPENLC</sequence>
<reference evidence="1" key="1">
    <citation type="submission" date="2018-04" db="EMBL/GenBank/DDBJ databases">
        <title>Transcriptome of Schizaphis graminum biotype I.</title>
        <authorList>
            <person name="Scully E.D."/>
            <person name="Geib S.M."/>
            <person name="Palmer N.A."/>
            <person name="Koch K."/>
            <person name="Bradshaw J."/>
            <person name="Heng-Moss T."/>
            <person name="Sarath G."/>
        </authorList>
    </citation>
    <scope>NUCLEOTIDE SEQUENCE</scope>
</reference>
<protein>
    <submittedName>
        <fullName evidence="1">Uncharacterized protein</fullName>
    </submittedName>
</protein>
<proteinExistence type="predicted"/>
<evidence type="ECO:0000313" key="1">
    <source>
        <dbReference type="EMBL" id="MBY23035.1"/>
    </source>
</evidence>
<dbReference type="EMBL" id="GGMR01010416">
    <property type="protein sequence ID" value="MBY23035.1"/>
    <property type="molecule type" value="Transcribed_RNA"/>
</dbReference>
<organism evidence="1">
    <name type="scientific">Schizaphis graminum</name>
    <name type="common">Green bug aphid</name>
    <dbReference type="NCBI Taxonomy" id="13262"/>
    <lineage>
        <taxon>Eukaryota</taxon>
        <taxon>Metazoa</taxon>
        <taxon>Ecdysozoa</taxon>
        <taxon>Arthropoda</taxon>
        <taxon>Hexapoda</taxon>
        <taxon>Insecta</taxon>
        <taxon>Pterygota</taxon>
        <taxon>Neoptera</taxon>
        <taxon>Paraneoptera</taxon>
        <taxon>Hemiptera</taxon>
        <taxon>Sternorrhyncha</taxon>
        <taxon>Aphidomorpha</taxon>
        <taxon>Aphidoidea</taxon>
        <taxon>Aphididae</taxon>
        <taxon>Aphidini</taxon>
        <taxon>Schizaphis</taxon>
    </lineage>
</organism>
<gene>
    <name evidence="1" type="ORF">g.105405</name>
</gene>
<accession>A0A2S2P0S6</accession>
<name>A0A2S2P0S6_SCHGA</name>